<feature type="transmembrane region" description="Helical" evidence="2">
    <location>
        <begin position="69"/>
        <end position="92"/>
    </location>
</feature>
<feature type="region of interest" description="Disordered" evidence="1">
    <location>
        <begin position="1"/>
        <end position="23"/>
    </location>
</feature>
<sequence>MSGERTEQPHEGLTDQRHESGDEKSDRNWLELLQELRVLQTGVQIIGGFLLTLPFQSKFSELDSAGRTLYLSLVVIAALATALTLMPVAVHRRLFRHHRKLAVVKTADLTEKVVLGALGLLIAGGLGLVFTLVLGDIAGWVSLGIFALFLMLLLIVVPFSFQRQSRTTLQRD</sequence>
<evidence type="ECO:0000313" key="3">
    <source>
        <dbReference type="EMBL" id="AJT42202.1"/>
    </source>
</evidence>
<gene>
    <name evidence="3" type="ORF">UM93_13075</name>
</gene>
<accession>A0A0D4C0K3</accession>
<reference evidence="3 4" key="1">
    <citation type="journal article" date="2015" name="Genome Announc.">
        <title>Complete Genome Sequencing of Protease-Producing Novel Arthrobacter sp. Strain IHBB 11108 Using PacBio Single-Molecule Real-Time Sequencing Technology.</title>
        <authorList>
            <person name="Kiran S."/>
            <person name="Swarnkar M.K."/>
            <person name="Pal M."/>
            <person name="Thakur R."/>
            <person name="Tewari R."/>
            <person name="Singh A.K."/>
            <person name="Gulati A."/>
        </authorList>
    </citation>
    <scope>NUCLEOTIDE SEQUENCE [LARGE SCALE GENOMIC DNA]</scope>
    <source>
        <strain evidence="3 4">IHBB 11108</strain>
    </source>
</reference>
<dbReference type="Pfam" id="PF19853">
    <property type="entry name" value="DUF6328"/>
    <property type="match status" value="1"/>
</dbReference>
<dbReference type="STRING" id="1618207.UM93_13075"/>
<keyword evidence="4" id="KW-1185">Reference proteome</keyword>
<dbReference type="Proteomes" id="UP000061839">
    <property type="component" value="Chromosome"/>
</dbReference>
<dbReference type="EMBL" id="CP011005">
    <property type="protein sequence ID" value="AJT42202.1"/>
    <property type="molecule type" value="Genomic_DNA"/>
</dbReference>
<evidence type="ECO:0000256" key="1">
    <source>
        <dbReference type="SAM" id="MobiDB-lite"/>
    </source>
</evidence>
<feature type="transmembrane region" description="Helical" evidence="2">
    <location>
        <begin position="140"/>
        <end position="161"/>
    </location>
</feature>
<dbReference type="KEGG" id="ari:UM93_13075"/>
<dbReference type="HOGENOM" id="CLU_087620_0_1_11"/>
<feature type="transmembrane region" description="Helical" evidence="2">
    <location>
        <begin position="113"/>
        <end position="134"/>
    </location>
</feature>
<name>A0A0D4C0K3_9MICC</name>
<dbReference type="PATRIC" id="fig|1618207.4.peg.2650"/>
<keyword evidence="2" id="KW-0472">Membrane</keyword>
<evidence type="ECO:0008006" key="5">
    <source>
        <dbReference type="Google" id="ProtNLM"/>
    </source>
</evidence>
<protein>
    <recommendedName>
        <fullName evidence="5">Sodium:proton antiporter</fullName>
    </recommendedName>
</protein>
<evidence type="ECO:0000256" key="2">
    <source>
        <dbReference type="SAM" id="Phobius"/>
    </source>
</evidence>
<evidence type="ECO:0000313" key="4">
    <source>
        <dbReference type="Proteomes" id="UP000061839"/>
    </source>
</evidence>
<keyword evidence="2" id="KW-1133">Transmembrane helix</keyword>
<keyword evidence="2" id="KW-0812">Transmembrane</keyword>
<organism evidence="3 4">
    <name type="scientific">Psychromicrobium lacuslunae</name>
    <dbReference type="NCBI Taxonomy" id="1618207"/>
    <lineage>
        <taxon>Bacteria</taxon>
        <taxon>Bacillati</taxon>
        <taxon>Actinomycetota</taxon>
        <taxon>Actinomycetes</taxon>
        <taxon>Micrococcales</taxon>
        <taxon>Micrococcaceae</taxon>
        <taxon>Psychromicrobium</taxon>
    </lineage>
</organism>
<dbReference type="RefSeq" id="WP_045075991.1">
    <property type="nucleotide sequence ID" value="NZ_CP011005.1"/>
</dbReference>
<proteinExistence type="predicted"/>
<dbReference type="InterPro" id="IPR046291">
    <property type="entry name" value="DUF6328"/>
</dbReference>
<dbReference type="OrthoDB" id="3625784at2"/>
<dbReference type="AlphaFoldDB" id="A0A0D4C0K3"/>